<dbReference type="GO" id="GO:0005524">
    <property type="term" value="F:ATP binding"/>
    <property type="evidence" value="ECO:0007669"/>
    <property type="project" value="UniProtKB-UniRule"/>
</dbReference>
<evidence type="ECO:0000256" key="7">
    <source>
        <dbReference type="HAMAP-Rule" id="MF_00268"/>
    </source>
</evidence>
<dbReference type="InterPro" id="IPR020588">
    <property type="entry name" value="RecA_ATP-bd"/>
</dbReference>
<keyword evidence="7 8" id="KW-0234">DNA repair</keyword>
<evidence type="ECO:0000313" key="12">
    <source>
        <dbReference type="EMBL" id="OHA28849.1"/>
    </source>
</evidence>
<evidence type="ECO:0000256" key="1">
    <source>
        <dbReference type="ARBA" id="ARBA00009391"/>
    </source>
</evidence>
<evidence type="ECO:0000256" key="4">
    <source>
        <dbReference type="ARBA" id="ARBA00022840"/>
    </source>
</evidence>
<dbReference type="PROSITE" id="PS00321">
    <property type="entry name" value="RECA_1"/>
    <property type="match status" value="1"/>
</dbReference>
<dbReference type="EMBL" id="MHRT01000007">
    <property type="protein sequence ID" value="OHA28849.1"/>
    <property type="molecule type" value="Genomic_DNA"/>
</dbReference>
<sequence length="338" mass="36631">MGNKASDTAGDKKRSIGISDALDAIRTKFGEDSIMKLGEKPKVNVNAIPTGSLGLDWALGIGGMPRGRVIEIFGPESSGKTTLALHVVAEAQKKNGVCAYIDAEHAMDPEYATKLGVKINDLLISQPDTGEQALEIVDSLIRTNKMDVIVIDSVAALTPRAEIEGDMGAHHVGAQARLMSQALRKLTAIVAKSKTVVIFINQIRMQIGVMFGNPETTPGGKALKFYASVRLDIRRIAQIKKGEEVMGGRCRVKVVKNKVAAPFKQTEFDLMYNEGISQEGEIIALGEKYGILSKSGSSYSFGEVKLGRGYDATRQFLKENVKVKNDVLKVIREKLGQQ</sequence>
<evidence type="ECO:0000256" key="9">
    <source>
        <dbReference type="RuleBase" id="RU004527"/>
    </source>
</evidence>
<dbReference type="PRINTS" id="PR00142">
    <property type="entry name" value="RECA"/>
</dbReference>
<comment type="caution">
    <text evidence="12">The sequence shown here is derived from an EMBL/GenBank/DDBJ whole genome shotgun (WGS) entry which is preliminary data.</text>
</comment>
<feature type="binding site" evidence="7">
    <location>
        <begin position="74"/>
        <end position="81"/>
    </location>
    <ligand>
        <name>ATP</name>
        <dbReference type="ChEBI" id="CHEBI:30616"/>
    </ligand>
</feature>
<dbReference type="InterPro" id="IPR049428">
    <property type="entry name" value="RecA-like_N"/>
</dbReference>
<dbReference type="GO" id="GO:0009432">
    <property type="term" value="P:SOS response"/>
    <property type="evidence" value="ECO:0007669"/>
    <property type="project" value="UniProtKB-UniRule"/>
</dbReference>
<dbReference type="Pfam" id="PF21096">
    <property type="entry name" value="RecA_C"/>
    <property type="match status" value="1"/>
</dbReference>
<dbReference type="SUPFAM" id="SSF54752">
    <property type="entry name" value="RecA protein, C-terminal domain"/>
    <property type="match status" value="1"/>
</dbReference>
<evidence type="ECO:0000256" key="5">
    <source>
        <dbReference type="ARBA" id="ARBA00023125"/>
    </source>
</evidence>
<dbReference type="GO" id="GO:0005829">
    <property type="term" value="C:cytosol"/>
    <property type="evidence" value="ECO:0007669"/>
    <property type="project" value="TreeGrafter"/>
</dbReference>
<keyword evidence="6 7" id="KW-0233">DNA recombination</keyword>
<dbReference type="InterPro" id="IPR049261">
    <property type="entry name" value="RecA-like_C"/>
</dbReference>
<dbReference type="SMART" id="SM00382">
    <property type="entry name" value="AAA"/>
    <property type="match status" value="1"/>
</dbReference>
<evidence type="ECO:0000259" key="10">
    <source>
        <dbReference type="PROSITE" id="PS50162"/>
    </source>
</evidence>
<dbReference type="GO" id="GO:0140664">
    <property type="term" value="F:ATP-dependent DNA damage sensor activity"/>
    <property type="evidence" value="ECO:0007669"/>
    <property type="project" value="InterPro"/>
</dbReference>
<accession>A0A1G2N092</accession>
<feature type="domain" description="RecA family profile 2" evidence="11">
    <location>
        <begin position="208"/>
        <end position="281"/>
    </location>
</feature>
<dbReference type="InterPro" id="IPR020587">
    <property type="entry name" value="RecA_monomer-monomer_interface"/>
</dbReference>
<dbReference type="InterPro" id="IPR027417">
    <property type="entry name" value="P-loop_NTPase"/>
</dbReference>
<proteinExistence type="inferred from homology"/>
<keyword evidence="3 7" id="KW-0547">Nucleotide-binding</keyword>
<feature type="domain" description="RecA family profile 1" evidence="10">
    <location>
        <begin position="44"/>
        <end position="203"/>
    </location>
</feature>
<gene>
    <name evidence="7" type="primary">recA</name>
    <name evidence="12" type="ORF">A3F51_02350</name>
</gene>
<dbReference type="InterPro" id="IPR023400">
    <property type="entry name" value="RecA_C_sf"/>
</dbReference>
<evidence type="ECO:0000256" key="2">
    <source>
        <dbReference type="ARBA" id="ARBA00015553"/>
    </source>
</evidence>
<organism evidence="12 13">
    <name type="scientific">Candidatus Taylorbacteria bacterium RIFCSPHIGHO2_12_FULL_45_16</name>
    <dbReference type="NCBI Taxonomy" id="1802315"/>
    <lineage>
        <taxon>Bacteria</taxon>
        <taxon>Candidatus Tayloriibacteriota</taxon>
    </lineage>
</organism>
<dbReference type="FunFam" id="3.40.50.300:FF:000087">
    <property type="entry name" value="Recombinase RecA"/>
    <property type="match status" value="1"/>
</dbReference>
<comment type="subcellular location">
    <subcellularLocation>
        <location evidence="7">Cytoplasm</location>
    </subcellularLocation>
</comment>
<comment type="similarity">
    <text evidence="1 7 9">Belongs to the RecA family.</text>
</comment>
<dbReference type="PROSITE" id="PS50163">
    <property type="entry name" value="RECA_3"/>
    <property type="match status" value="1"/>
</dbReference>
<comment type="function">
    <text evidence="7">Can catalyze the hydrolysis of ATP in the presence of single-stranded DNA, the ATP-dependent uptake of single-stranded DNA by duplex DNA, and the ATP-dependent hybridization of homologous single-stranded DNAs. It interacts with LexA causing its activation and leading to its autocatalytic cleavage.</text>
</comment>
<name>A0A1G2N092_9BACT</name>
<evidence type="ECO:0000313" key="13">
    <source>
        <dbReference type="Proteomes" id="UP000178089"/>
    </source>
</evidence>
<keyword evidence="5 7" id="KW-0238">DNA-binding</keyword>
<protein>
    <recommendedName>
        <fullName evidence="2 7">Protein RecA</fullName>
    </recommendedName>
    <alternativeName>
        <fullName evidence="7 8">Recombinase A</fullName>
    </alternativeName>
</protein>
<evidence type="ECO:0000256" key="6">
    <source>
        <dbReference type="ARBA" id="ARBA00023172"/>
    </source>
</evidence>
<dbReference type="InterPro" id="IPR003593">
    <property type="entry name" value="AAA+_ATPase"/>
</dbReference>
<reference evidence="12 13" key="1">
    <citation type="journal article" date="2016" name="Nat. Commun.">
        <title>Thousands of microbial genomes shed light on interconnected biogeochemical processes in an aquifer system.</title>
        <authorList>
            <person name="Anantharaman K."/>
            <person name="Brown C.T."/>
            <person name="Hug L.A."/>
            <person name="Sharon I."/>
            <person name="Castelle C.J."/>
            <person name="Probst A.J."/>
            <person name="Thomas B.C."/>
            <person name="Singh A."/>
            <person name="Wilkins M.J."/>
            <person name="Karaoz U."/>
            <person name="Brodie E.L."/>
            <person name="Williams K.H."/>
            <person name="Hubbard S.S."/>
            <person name="Banfield J.F."/>
        </authorList>
    </citation>
    <scope>NUCLEOTIDE SEQUENCE [LARGE SCALE GENOMIC DNA]</scope>
</reference>
<keyword evidence="7" id="KW-0963">Cytoplasm</keyword>
<dbReference type="STRING" id="1802315.A3F51_02350"/>
<dbReference type="Pfam" id="PF00154">
    <property type="entry name" value="RecA_N"/>
    <property type="match status" value="1"/>
</dbReference>
<keyword evidence="7 8" id="KW-0742">SOS response</keyword>
<dbReference type="PROSITE" id="PS50162">
    <property type="entry name" value="RECA_2"/>
    <property type="match status" value="1"/>
</dbReference>
<dbReference type="InterPro" id="IPR013765">
    <property type="entry name" value="DNA_recomb/repair_RecA"/>
</dbReference>
<dbReference type="GO" id="GO:0003684">
    <property type="term" value="F:damaged DNA binding"/>
    <property type="evidence" value="ECO:0007669"/>
    <property type="project" value="UniProtKB-UniRule"/>
</dbReference>
<dbReference type="CDD" id="cd00983">
    <property type="entry name" value="RecA"/>
    <property type="match status" value="1"/>
</dbReference>
<dbReference type="PANTHER" id="PTHR45900">
    <property type="entry name" value="RECA"/>
    <property type="match status" value="1"/>
</dbReference>
<dbReference type="Gene3D" id="3.40.50.300">
    <property type="entry name" value="P-loop containing nucleotide triphosphate hydrolases"/>
    <property type="match status" value="1"/>
</dbReference>
<dbReference type="Proteomes" id="UP000178089">
    <property type="component" value="Unassembled WGS sequence"/>
</dbReference>
<keyword evidence="7 9" id="KW-0227">DNA damage</keyword>
<dbReference type="PANTHER" id="PTHR45900:SF1">
    <property type="entry name" value="MITOCHONDRIAL DNA REPAIR PROTEIN RECA HOMOLOG-RELATED"/>
    <property type="match status" value="1"/>
</dbReference>
<dbReference type="InterPro" id="IPR020584">
    <property type="entry name" value="DNA_recomb/repair_RecA_CS"/>
</dbReference>
<dbReference type="SUPFAM" id="SSF52540">
    <property type="entry name" value="P-loop containing nucleoside triphosphate hydrolases"/>
    <property type="match status" value="1"/>
</dbReference>
<dbReference type="GO" id="GO:0006310">
    <property type="term" value="P:DNA recombination"/>
    <property type="evidence" value="ECO:0007669"/>
    <property type="project" value="UniProtKB-UniRule"/>
</dbReference>
<dbReference type="HAMAP" id="MF_00268">
    <property type="entry name" value="RecA"/>
    <property type="match status" value="1"/>
</dbReference>
<dbReference type="GO" id="GO:0006281">
    <property type="term" value="P:DNA repair"/>
    <property type="evidence" value="ECO:0007669"/>
    <property type="project" value="UniProtKB-UniRule"/>
</dbReference>
<evidence type="ECO:0000256" key="3">
    <source>
        <dbReference type="ARBA" id="ARBA00022741"/>
    </source>
</evidence>
<dbReference type="AlphaFoldDB" id="A0A1G2N092"/>
<keyword evidence="4 7" id="KW-0067">ATP-binding</keyword>
<evidence type="ECO:0000256" key="8">
    <source>
        <dbReference type="RuleBase" id="RU000526"/>
    </source>
</evidence>
<dbReference type="NCBIfam" id="TIGR02012">
    <property type="entry name" value="tigrfam_recA"/>
    <property type="match status" value="1"/>
</dbReference>
<dbReference type="GO" id="GO:0003697">
    <property type="term" value="F:single-stranded DNA binding"/>
    <property type="evidence" value="ECO:0007669"/>
    <property type="project" value="UniProtKB-UniRule"/>
</dbReference>
<evidence type="ECO:0000259" key="11">
    <source>
        <dbReference type="PROSITE" id="PS50163"/>
    </source>
</evidence>